<evidence type="ECO:0000313" key="2">
    <source>
        <dbReference type="Proteomes" id="UP001303407"/>
    </source>
</evidence>
<dbReference type="RefSeq" id="WP_415863842.1">
    <property type="nucleotide sequence ID" value="NZ_CP134536.1"/>
</dbReference>
<reference evidence="1 2" key="1">
    <citation type="submission" date="2023-09" db="EMBL/GenBank/DDBJ databases">
        <title>Thalassobella suaedae gen. nov., sp. nov., a marine bacterium of the family Flavobacteriaceae isolated from a halophyte Suaeda japonica.</title>
        <authorList>
            <person name="Lee S.Y."/>
            <person name="Hwang C.Y."/>
        </authorList>
    </citation>
    <scope>NUCLEOTIDE SEQUENCE [LARGE SCALE GENOMIC DNA]</scope>
    <source>
        <strain evidence="1 2">HL-DH10</strain>
    </source>
</reference>
<gene>
    <name evidence="1" type="ORF">RHP49_06245</name>
</gene>
<dbReference type="Proteomes" id="UP001303407">
    <property type="component" value="Chromosome"/>
</dbReference>
<name>A0ABY9Y6G4_9FLAO</name>
<evidence type="ECO:0000313" key="1">
    <source>
        <dbReference type="EMBL" id="WNH13854.1"/>
    </source>
</evidence>
<organism evidence="1 2">
    <name type="scientific">Thalassobellus suaedae</name>
    <dbReference type="NCBI Taxonomy" id="3074124"/>
    <lineage>
        <taxon>Bacteria</taxon>
        <taxon>Pseudomonadati</taxon>
        <taxon>Bacteroidota</taxon>
        <taxon>Flavobacteriia</taxon>
        <taxon>Flavobacteriales</taxon>
        <taxon>Flavobacteriaceae</taxon>
        <taxon>Thalassobellus</taxon>
    </lineage>
</organism>
<protein>
    <submittedName>
        <fullName evidence="1">AAA family ATPase</fullName>
    </submittedName>
</protein>
<dbReference type="Pfam" id="PF13479">
    <property type="entry name" value="AAA_24"/>
    <property type="match status" value="1"/>
</dbReference>
<keyword evidence="2" id="KW-1185">Reference proteome</keyword>
<sequence>MNLQKAQKQRVKLRIGISSPSGFGKSYSALLMAFGMTNDWSKIAVIDTENGSANLYAALGEYNTLNLEAPYSPERYIEALKTCEKASMEVIIIDSITHEWNGKGGCLQIHEQLGGRFQDWSRVSPRHQAFIDAILASTCHVITTVRKKIDYSMDKDANGKTKVVKVGLKDITREGLDFEMTTCFEIINDNHLVIASKDRTNLFSGKPEFKITSGTGKLLVNWCNNDKTEQEILATIAKEIFACTTVEGLRHIYIKYPSYQTKIKDTILIRKKAIENAASQVIPNSQIINQQSKNQQNGIDQNS</sequence>
<dbReference type="EMBL" id="CP134536">
    <property type="protein sequence ID" value="WNH13854.1"/>
    <property type="molecule type" value="Genomic_DNA"/>
</dbReference>
<accession>A0ABY9Y6G4</accession>
<proteinExistence type="predicted"/>